<dbReference type="Gramene" id="AET7Gv20996300.5">
    <property type="protein sequence ID" value="AET7Gv20996300.5"/>
    <property type="gene ID" value="AET7Gv20996300"/>
</dbReference>
<dbReference type="GO" id="GO:0000793">
    <property type="term" value="C:condensed chromosome"/>
    <property type="evidence" value="ECO:0007669"/>
    <property type="project" value="TreeGrafter"/>
</dbReference>
<sequence length="320" mass="35293">MSESPCRLAVSLKGPSDPAASSALRVSVSDTGVGSKLEEFLELDALARETPLEKWDGTLLITTTGTNDKAIYHYRFNLHENASSSTRCSKMATTYKNNAKFSGTEVCLCLSNDADIDDFILWLVGFARKVHVLRAALVSGLEDYALSHGNTCDKCDACCMNRDRLKVGTGSAKNSDRRRDKGLLVEIAIMVAHTASDLSCWMVNCSSTQVLHFQDFVPCPISQSSFNVLMSMDWQSFGFKLKGGFMDDEGNAVLEWDNLTFARVDIAIHTYHGIYPALVLRILSFSIGCLGVDIQHGFFPIVFLQLSLTCFSYSTRMAEI</sequence>
<dbReference type="AlphaFoldDB" id="A0A453SJT2"/>
<dbReference type="GO" id="GO:0007131">
    <property type="term" value="P:reciprocal meiotic recombination"/>
    <property type="evidence" value="ECO:0007669"/>
    <property type="project" value="TreeGrafter"/>
</dbReference>
<dbReference type="EnsemblPlants" id="AET7Gv20996300.5">
    <property type="protein sequence ID" value="AET7Gv20996300.5"/>
    <property type="gene ID" value="AET7Gv20996300"/>
</dbReference>
<dbReference type="GO" id="GO:0030674">
    <property type="term" value="F:protein-macromolecule adaptor activity"/>
    <property type="evidence" value="ECO:0007669"/>
    <property type="project" value="TreeGrafter"/>
</dbReference>
<dbReference type="PANTHER" id="PTHR36722">
    <property type="entry name" value="TYPE 2 DNA TOPOISOMERASE 6 SUBUNIT B-LIKE"/>
    <property type="match status" value="1"/>
</dbReference>
<name>A0A453SJT2_AEGTS</name>
<dbReference type="InterPro" id="IPR034566">
    <property type="entry name" value="MTOPVIB_plant"/>
</dbReference>
<reference evidence="2" key="2">
    <citation type="journal article" date="2017" name="Nat. Plants">
        <title>The Aegilops tauschii genome reveals multiple impacts of transposons.</title>
        <authorList>
            <person name="Zhao G."/>
            <person name="Zou C."/>
            <person name="Li K."/>
            <person name="Wang K."/>
            <person name="Li T."/>
            <person name="Gao L."/>
            <person name="Zhang X."/>
            <person name="Wang H."/>
            <person name="Yang Z."/>
            <person name="Liu X."/>
            <person name="Jiang W."/>
            <person name="Mao L."/>
            <person name="Kong X."/>
            <person name="Jiao Y."/>
            <person name="Jia J."/>
        </authorList>
    </citation>
    <scope>NUCLEOTIDE SEQUENCE [LARGE SCALE GENOMIC DNA]</scope>
    <source>
        <strain evidence="2">cv. AL8/78</strain>
    </source>
</reference>
<reference evidence="2" key="1">
    <citation type="journal article" date="2014" name="Science">
        <title>Ancient hybridizations among the ancestral genomes of bread wheat.</title>
        <authorList>
            <consortium name="International Wheat Genome Sequencing Consortium,"/>
            <person name="Marcussen T."/>
            <person name="Sandve S.R."/>
            <person name="Heier L."/>
            <person name="Spannagl M."/>
            <person name="Pfeifer M."/>
            <person name="Jakobsen K.S."/>
            <person name="Wulff B.B."/>
            <person name="Steuernagel B."/>
            <person name="Mayer K.F."/>
            <person name="Olsen O.A."/>
        </authorList>
    </citation>
    <scope>NUCLEOTIDE SEQUENCE [LARGE SCALE GENOMIC DNA]</scope>
    <source>
        <strain evidence="2">cv. AL8/78</strain>
    </source>
</reference>
<proteinExistence type="predicted"/>
<protein>
    <submittedName>
        <fullName evidence="1">Uncharacterized protein</fullName>
    </submittedName>
</protein>
<evidence type="ECO:0000313" key="1">
    <source>
        <dbReference type="EnsemblPlants" id="AET7Gv20996300.5"/>
    </source>
</evidence>
<evidence type="ECO:0000313" key="2">
    <source>
        <dbReference type="Proteomes" id="UP000015105"/>
    </source>
</evidence>
<reference evidence="1" key="4">
    <citation type="submission" date="2019-03" db="UniProtKB">
        <authorList>
            <consortium name="EnsemblPlants"/>
        </authorList>
    </citation>
    <scope>IDENTIFICATION</scope>
</reference>
<dbReference type="GO" id="GO:0042138">
    <property type="term" value="P:meiotic DNA double-strand break formation"/>
    <property type="evidence" value="ECO:0007669"/>
    <property type="project" value="InterPro"/>
</dbReference>
<keyword evidence="2" id="KW-1185">Reference proteome</keyword>
<dbReference type="Proteomes" id="UP000015105">
    <property type="component" value="Chromosome 7D"/>
</dbReference>
<reference evidence="1" key="3">
    <citation type="journal article" date="2017" name="Nature">
        <title>Genome sequence of the progenitor of the wheat D genome Aegilops tauschii.</title>
        <authorList>
            <person name="Luo M.C."/>
            <person name="Gu Y.Q."/>
            <person name="Puiu D."/>
            <person name="Wang H."/>
            <person name="Twardziok S.O."/>
            <person name="Deal K.R."/>
            <person name="Huo N."/>
            <person name="Zhu T."/>
            <person name="Wang L."/>
            <person name="Wang Y."/>
            <person name="McGuire P.E."/>
            <person name="Liu S."/>
            <person name="Long H."/>
            <person name="Ramasamy R.K."/>
            <person name="Rodriguez J.C."/>
            <person name="Van S.L."/>
            <person name="Yuan L."/>
            <person name="Wang Z."/>
            <person name="Xia Z."/>
            <person name="Xiao L."/>
            <person name="Anderson O.D."/>
            <person name="Ouyang S."/>
            <person name="Liang Y."/>
            <person name="Zimin A.V."/>
            <person name="Pertea G."/>
            <person name="Qi P."/>
            <person name="Bennetzen J.L."/>
            <person name="Dai X."/>
            <person name="Dawson M.W."/>
            <person name="Muller H.G."/>
            <person name="Kugler K."/>
            <person name="Rivarola-Duarte L."/>
            <person name="Spannagl M."/>
            <person name="Mayer K.F.X."/>
            <person name="Lu F.H."/>
            <person name="Bevan M.W."/>
            <person name="Leroy P."/>
            <person name="Li P."/>
            <person name="You F.M."/>
            <person name="Sun Q."/>
            <person name="Liu Z."/>
            <person name="Lyons E."/>
            <person name="Wicker T."/>
            <person name="Salzberg S.L."/>
            <person name="Devos K.M."/>
            <person name="Dvorak J."/>
        </authorList>
    </citation>
    <scope>NUCLEOTIDE SEQUENCE [LARGE SCALE GENOMIC DNA]</scope>
    <source>
        <strain evidence="1">cv. AL8/78</strain>
    </source>
</reference>
<organism evidence="1 2">
    <name type="scientific">Aegilops tauschii subsp. strangulata</name>
    <name type="common">Goatgrass</name>
    <dbReference type="NCBI Taxonomy" id="200361"/>
    <lineage>
        <taxon>Eukaryota</taxon>
        <taxon>Viridiplantae</taxon>
        <taxon>Streptophyta</taxon>
        <taxon>Embryophyta</taxon>
        <taxon>Tracheophyta</taxon>
        <taxon>Spermatophyta</taxon>
        <taxon>Magnoliopsida</taxon>
        <taxon>Liliopsida</taxon>
        <taxon>Poales</taxon>
        <taxon>Poaceae</taxon>
        <taxon>BOP clade</taxon>
        <taxon>Pooideae</taxon>
        <taxon>Triticodae</taxon>
        <taxon>Triticeae</taxon>
        <taxon>Triticinae</taxon>
        <taxon>Aegilops</taxon>
    </lineage>
</organism>
<reference evidence="1" key="5">
    <citation type="journal article" date="2021" name="G3 (Bethesda)">
        <title>Aegilops tauschii genome assembly Aet v5.0 features greater sequence contiguity and improved annotation.</title>
        <authorList>
            <person name="Wang L."/>
            <person name="Zhu T."/>
            <person name="Rodriguez J.C."/>
            <person name="Deal K.R."/>
            <person name="Dubcovsky J."/>
            <person name="McGuire P.E."/>
            <person name="Lux T."/>
            <person name="Spannagl M."/>
            <person name="Mayer K.F.X."/>
            <person name="Baldrich P."/>
            <person name="Meyers B.C."/>
            <person name="Huo N."/>
            <person name="Gu Y.Q."/>
            <person name="Zhou H."/>
            <person name="Devos K.M."/>
            <person name="Bennetzen J.L."/>
            <person name="Unver T."/>
            <person name="Budak H."/>
            <person name="Gulick P.J."/>
            <person name="Galiba G."/>
            <person name="Kalapos B."/>
            <person name="Nelson D.R."/>
            <person name="Li P."/>
            <person name="You F.M."/>
            <person name="Luo M.C."/>
            <person name="Dvorak J."/>
        </authorList>
    </citation>
    <scope>NUCLEOTIDE SEQUENCE [LARGE SCALE GENOMIC DNA]</scope>
    <source>
        <strain evidence="1">cv. AL8/78</strain>
    </source>
</reference>
<accession>A0A453SJT2</accession>
<dbReference type="PANTHER" id="PTHR36722:SF1">
    <property type="entry name" value="TYPE 2 DNA TOPOISOMERASE 6 SUBUNIT B-LIKE"/>
    <property type="match status" value="1"/>
</dbReference>